<name>A0ABP8W2Q9_9MICO</name>
<feature type="transmembrane region" description="Helical" evidence="2">
    <location>
        <begin position="2126"/>
        <end position="2144"/>
    </location>
</feature>
<dbReference type="Pfam" id="PF01345">
    <property type="entry name" value="DUF11"/>
    <property type="match status" value="1"/>
</dbReference>
<feature type="domain" description="DUF5979" evidence="4">
    <location>
        <begin position="1838"/>
        <end position="1945"/>
    </location>
</feature>
<dbReference type="Proteomes" id="UP001501295">
    <property type="component" value="Unassembled WGS sequence"/>
</dbReference>
<reference evidence="6" key="1">
    <citation type="journal article" date="2019" name="Int. J. Syst. Evol. Microbiol.">
        <title>The Global Catalogue of Microorganisms (GCM) 10K type strain sequencing project: providing services to taxonomists for standard genome sequencing and annotation.</title>
        <authorList>
            <consortium name="The Broad Institute Genomics Platform"/>
            <consortium name="The Broad Institute Genome Sequencing Center for Infectious Disease"/>
            <person name="Wu L."/>
            <person name="Ma J."/>
        </authorList>
    </citation>
    <scope>NUCLEOTIDE SEQUENCE [LARGE SCALE GENOMIC DNA]</scope>
    <source>
        <strain evidence="6">JCM 18956</strain>
    </source>
</reference>
<evidence type="ECO:0008006" key="7">
    <source>
        <dbReference type="Google" id="ProtNLM"/>
    </source>
</evidence>
<dbReference type="Gene3D" id="2.60.40.740">
    <property type="match status" value="1"/>
</dbReference>
<evidence type="ECO:0000313" key="5">
    <source>
        <dbReference type="EMBL" id="GAA4679771.1"/>
    </source>
</evidence>
<dbReference type="InterPro" id="IPR046022">
    <property type="entry name" value="DUF5979"/>
</dbReference>
<dbReference type="InterPro" id="IPR047589">
    <property type="entry name" value="DUF11_rpt"/>
</dbReference>
<feature type="domain" description="DUF11" evidence="3">
    <location>
        <begin position="1949"/>
        <end position="2044"/>
    </location>
</feature>
<keyword evidence="2" id="KW-0812">Transmembrane</keyword>
<feature type="region of interest" description="Disordered" evidence="1">
    <location>
        <begin position="1"/>
        <end position="20"/>
    </location>
</feature>
<keyword evidence="2" id="KW-1133">Transmembrane helix</keyword>
<proteinExistence type="predicted"/>
<feature type="compositionally biased region" description="Gly residues" evidence="1">
    <location>
        <begin position="2082"/>
        <end position="2104"/>
    </location>
</feature>
<dbReference type="Pfam" id="PF19407">
    <property type="entry name" value="DUF5979"/>
    <property type="match status" value="1"/>
</dbReference>
<comment type="caution">
    <text evidence="5">The sequence shown here is derived from an EMBL/GenBank/DDBJ whole genome shotgun (WGS) entry which is preliminary data.</text>
</comment>
<dbReference type="RefSeq" id="WP_345376339.1">
    <property type="nucleotide sequence ID" value="NZ_BAABLM010000005.1"/>
</dbReference>
<keyword evidence="6" id="KW-1185">Reference proteome</keyword>
<feature type="region of interest" description="Disordered" evidence="1">
    <location>
        <begin position="2079"/>
        <end position="2104"/>
    </location>
</feature>
<evidence type="ECO:0000313" key="6">
    <source>
        <dbReference type="Proteomes" id="UP001501295"/>
    </source>
</evidence>
<gene>
    <name evidence="5" type="ORF">GCM10025780_26100</name>
</gene>
<organism evidence="5 6">
    <name type="scientific">Frondihabitans cladoniiphilus</name>
    <dbReference type="NCBI Taxonomy" id="715785"/>
    <lineage>
        <taxon>Bacteria</taxon>
        <taxon>Bacillati</taxon>
        <taxon>Actinomycetota</taxon>
        <taxon>Actinomycetes</taxon>
        <taxon>Micrococcales</taxon>
        <taxon>Microbacteriaceae</taxon>
        <taxon>Frondihabitans</taxon>
    </lineage>
</organism>
<evidence type="ECO:0000256" key="1">
    <source>
        <dbReference type="SAM" id="MobiDB-lite"/>
    </source>
</evidence>
<evidence type="ECO:0000259" key="3">
    <source>
        <dbReference type="Pfam" id="PF01345"/>
    </source>
</evidence>
<dbReference type="NCBIfam" id="TIGR01451">
    <property type="entry name" value="B_ant_repeat"/>
    <property type="match status" value="2"/>
</dbReference>
<evidence type="ECO:0000256" key="2">
    <source>
        <dbReference type="SAM" id="Phobius"/>
    </source>
</evidence>
<keyword evidence="2" id="KW-0472">Membrane</keyword>
<dbReference type="EMBL" id="BAABLM010000005">
    <property type="protein sequence ID" value="GAA4679771.1"/>
    <property type="molecule type" value="Genomic_DNA"/>
</dbReference>
<evidence type="ECO:0000259" key="4">
    <source>
        <dbReference type="Pfam" id="PF19407"/>
    </source>
</evidence>
<dbReference type="InterPro" id="IPR001434">
    <property type="entry name" value="OmcB-like_DUF11"/>
</dbReference>
<protein>
    <recommendedName>
        <fullName evidence="7">Repeat protein (TIGR01451 family)</fullName>
    </recommendedName>
</protein>
<accession>A0ABP8W2Q9</accession>
<sequence>MVGSNSRGSSTGGSGTGNGKAARLKRRGFALLAVVTAAFVLGTTAIAAPASAAGNAALTVTKSVSQENLAPGDEFTYSILTSCSDNDCVDATLSDPLPAQFAGFPILQTRITTTYPSTRAFTGSCATTKTVSSDCVFGVTFGESLPGGGIGIKAGDSYTATITLQVPASLPATWPYNGSTIPNVATASSPTAVRDASDEADVVVTVPTIVGTTLGKTWAPASQQFSPGASSTITLTPANTSNVPATSLVVQDPTTAAAGATTLDASNPFTVTDFAGFGTPVLPAGATTVQVDAYVLTGGSYQWVPGQPRAPGAIALPDGVTPTQVAGLRFTFGTTIDPNGAAGSVPITVEQRATQRVATGTGASLVGGASLTNAAQSTVTTAGGSKSAAATAPYAITPLSAAVAANKTITPGTIPAGTTAAASITGTNQSNGPLDTLTLADRDYFTADLLFGGFSAALTYPSGATAASVVWHFSTGPDITVPFASGSTPAAPTPPAGAYLTGFDLTYTGAIASGAAATAPYSIAPTVGIVAAQNSVSTTNTLTVSGSNASGPATPATATAPLQIVTPQLSVKLAKTLSPGANNPVAPGGTVVAQLKATTDSGTAFVDPSTIVVTDGAGSNASFWGAFNPVSIASTQVPAGASLLIEYTTDGTNYRTLTQVPATDGGQVYRGPIDPALVGTITGLRYTFSNPDGFSAGTTVSPNTVFQARSTIRGTSTPTSVADAPASTYTNAAAVLATGTVAGRPPLTSTDTAQASAAIRTFSGVGQLLADKNWTTPTFSGDLATVDAQSGQQAGTSLGWGVNATGYGSVVVSDPNTAQGSPAQTTFQAFDLKAVAPVTYAADPLLQWDSVSTVELYQNGAWTTVAPPTGSWMSSRGFAGYTLSAGESAATTGVRITVVPNDAARAASTDPTAPVAGTGIAPSSTTRHFGLVWQLRNTVRVATNGATPWVTSTHGYNVSGSNNTVSNTDSVSATLLDGSSGGSRTASDTISIVDQPPGVRVTKTSTPTTVVVPQPGDVPQSGYPTSAFQVVASNTSTARASYVRVSDPMPCLATNTGACTSSATGWSTDPYAGQAYSATNPFERLNLTGIAFTLPAGQVDPNATIVTLQHYSGTGTATTTTQVTLAQARTLTAAALADVVGVSVLFQGTDPATNGGSIGTGAASRLTMTLSTQVRATLRSTPAVFTTPFTITNYTFAQTYDPVLAPTATPNSNANAPLALTQGALDVTASKAISPSSLLEANRFAPVTVTLGATQGPKATVPTSQVTITDSDQTFWSQFRLASFAPSDVTLPAGATRVQVDVQLNGSSTWTTGTPAATAALPAGTDLTQVSGIRFVFDRADQGLFSNTAPPTTFQASAVLHVVLLPAVRGTGAGTPADPGTPITFPSTITDQVQTLTHRYTDSGLYPDVAANASAGIFLDPGTFQLDVHKDPQDGIHTVTVGDPVPWTLTFTNKGTGYLTVTNLVDTLPTSLEWDGVAPTFADSNGGLLGTAGITTAYDPAGRTLTFTWPTASQRMAPGESMTITLGIALQPGLTASQRATNQVTVTTVQSLAACTNASTNGQGTLAGLADNQCGSSNFVQPSPGAALFTSKGVKGDVVDPLVTGATGPAGTTCLPDSQGFYKSPCAANTRVGGTDEWKLLASNSGTVPYTSLTLVDPLPVQNDRLLATGTARSSSFRPVFDEGFGMQFSAPAGTTITWQVTTDSNVCVGTSATTTTWASGDPTCTANTWTANTAFTGDWNTVTGLRAILDFSTTAARQLSPGAGVSAIYRTVDAPRTAADQSLVPTTLNYADAALPAGTASPFAWNQFGATAVPSQGTRTILGAPIKAGVTMSSGPLTISKALTGAAAVDAPTSFDANVVCTVAGASVDLGAFSTVTLDAADAYSVVVPGIPLGSSCSVTEAGGPGSYGEASRSVSNDSVRILSATPATTGAGDQAVTITNDYEYGQLTVDKTASTSTVQVGTGVPYDITVSNVGGLLARDFTVTDTIPAGATVDAIGQGGVLANGVVTWNVPVLAAGASATFTITLSYAGAGSFTNQAAVSDPTGLTPFRRSLVVDPCLTATTQACAPVTVTVAAPPGTPGGGAGGGSTGTGTGSGAGSGVSGSGGHSSLAAGVLAFTGSNPTGVVGIALALLLAGLALVIVRRRRRI</sequence>